<protein>
    <submittedName>
        <fullName evidence="1">DUF4625 domain-containing protein</fullName>
    </submittedName>
</protein>
<evidence type="ECO:0000313" key="2">
    <source>
        <dbReference type="Proteomes" id="UP000316614"/>
    </source>
</evidence>
<dbReference type="KEGG" id="echi:FKX85_20770"/>
<reference evidence="1 2" key="1">
    <citation type="submission" date="2019-06" db="EMBL/GenBank/DDBJ databases">
        <title>Echinicola alkalisoli sp. nov. isolated from saline soil.</title>
        <authorList>
            <person name="Sun J.-Q."/>
            <person name="Xu L."/>
        </authorList>
    </citation>
    <scope>NUCLEOTIDE SEQUENCE [LARGE SCALE GENOMIC DNA]</scope>
    <source>
        <strain evidence="1 2">LN3S3</strain>
    </source>
</reference>
<dbReference type="InterPro" id="IPR027829">
    <property type="entry name" value="DUF4625"/>
</dbReference>
<gene>
    <name evidence="1" type="ORF">FKX85_20770</name>
</gene>
<proteinExistence type="predicted"/>
<keyword evidence="2" id="KW-1185">Reference proteome</keyword>
<accession>A0A514CPC1</accession>
<dbReference type="OrthoDB" id="670730at2"/>
<sequence>MKNYSSFLYSIIVATLFLSSCGDDEKPGIDTEYPEIVVTESSFPLQCSVLERGSTVQFRASFKDNVELGGFSLDIHHNFDHHTHSTEVNDCGLDPVKTPVDPMLFIQTYTIPSGLKAYEGTAEIEIPEDIDPGDYHFMIRVTDQEGWQTIQGLSIKIE</sequence>
<evidence type="ECO:0000313" key="1">
    <source>
        <dbReference type="EMBL" id="QDH81659.1"/>
    </source>
</evidence>
<organism evidence="1 2">
    <name type="scientific">Echinicola soli</name>
    <dbReference type="NCBI Taxonomy" id="2591634"/>
    <lineage>
        <taxon>Bacteria</taxon>
        <taxon>Pseudomonadati</taxon>
        <taxon>Bacteroidota</taxon>
        <taxon>Cytophagia</taxon>
        <taxon>Cytophagales</taxon>
        <taxon>Cyclobacteriaceae</taxon>
        <taxon>Echinicola</taxon>
    </lineage>
</organism>
<dbReference type="EMBL" id="CP041253">
    <property type="protein sequence ID" value="QDH81659.1"/>
    <property type="molecule type" value="Genomic_DNA"/>
</dbReference>
<dbReference type="Pfam" id="PF15418">
    <property type="entry name" value="DUF4625"/>
    <property type="match status" value="1"/>
</dbReference>
<dbReference type="PROSITE" id="PS51257">
    <property type="entry name" value="PROKAR_LIPOPROTEIN"/>
    <property type="match status" value="1"/>
</dbReference>
<dbReference type="Proteomes" id="UP000316614">
    <property type="component" value="Chromosome"/>
</dbReference>
<dbReference type="AlphaFoldDB" id="A0A514CPC1"/>
<name>A0A514CPC1_9BACT</name>